<dbReference type="PRINTS" id="PR00145">
    <property type="entry name" value="ARGSUCLYASE"/>
</dbReference>
<dbReference type="Pfam" id="PF00206">
    <property type="entry name" value="Lyase_1"/>
    <property type="match status" value="1"/>
</dbReference>
<dbReference type="GO" id="GO:0070626">
    <property type="term" value="F:(S)-2-(5-amino-1-(5-phospho-D-ribosyl)imidazole-4-carboxamido) succinate lyase (fumarate-forming) activity"/>
    <property type="evidence" value="ECO:0007669"/>
    <property type="project" value="TreeGrafter"/>
</dbReference>
<dbReference type="PANTHER" id="PTHR43172">
    <property type="entry name" value="ADENYLOSUCCINATE LYASE"/>
    <property type="match status" value="1"/>
</dbReference>
<comment type="similarity">
    <text evidence="3 13">Belongs to the lyase 1 family. Adenylosuccinate lyase subfamily.</text>
</comment>
<dbReference type="FunFam" id="1.10.40.30:FF:000007">
    <property type="entry name" value="Adenylosuccinate lyase"/>
    <property type="match status" value="1"/>
</dbReference>
<dbReference type="EC" id="4.3.2.2" evidence="4 12"/>
<accession>A0A2T2X1C7</accession>
<evidence type="ECO:0000256" key="4">
    <source>
        <dbReference type="ARBA" id="ARBA00012339"/>
    </source>
</evidence>
<dbReference type="Gene3D" id="1.20.200.10">
    <property type="entry name" value="Fumarase/aspartase (Central domain)"/>
    <property type="match status" value="1"/>
</dbReference>
<evidence type="ECO:0000313" key="16">
    <source>
        <dbReference type="Proteomes" id="UP000242699"/>
    </source>
</evidence>
<evidence type="ECO:0000256" key="2">
    <source>
        <dbReference type="ARBA" id="ARBA00004734"/>
    </source>
</evidence>
<dbReference type="InterPro" id="IPR022761">
    <property type="entry name" value="Fumarate_lyase_N"/>
</dbReference>
<dbReference type="GO" id="GO:0005829">
    <property type="term" value="C:cytosol"/>
    <property type="evidence" value="ECO:0007669"/>
    <property type="project" value="TreeGrafter"/>
</dbReference>
<keyword evidence="6" id="KW-0028">Amino-acid biosynthesis</keyword>
<dbReference type="PROSITE" id="PS00163">
    <property type="entry name" value="FUMARATE_LYASES"/>
    <property type="match status" value="1"/>
</dbReference>
<sequence>MISRYTRPVMENLWSDQNRYNRWLDIERYVVEAWESLKVIPQGVAERLKQATVDPERVNIYEKTFHHDVIAFINAAGETVSPEDAKYIHFGLTSTDVVDTALSSLIRDSLEIILEDLIQLRLVVRELAVRYKMVPIMGRTHGIHAEPTSFGLKLALWWLELGRDYDRIGRARDMISVIKISGAVGNYANIPPDIEEIVAQKLRMKPAPLSTQVLQRDRHAEVISSLAILAGTLDKIATEIRHLQRTEVGEVAEPFEEGQRGSSAMPHKRNPVMAEQISGLSRILRGYVTPALEDVALWHERDISHSSVERVIFPDATTLADYLLHIVTRIMQGLTVNTKRMRENIDLTGGLVFSQKILLTLVEAGMTREEAYKRVQAHAMAAMHESVPSFKDRILHDPDLSQYLSAEKIQSLFAIEPYLKEVDTIYRRIGLLDDKEGE</sequence>
<dbReference type="InterPro" id="IPR020557">
    <property type="entry name" value="Fumarate_lyase_CS"/>
</dbReference>
<dbReference type="PANTHER" id="PTHR43172:SF1">
    <property type="entry name" value="ADENYLOSUCCINATE LYASE"/>
    <property type="match status" value="1"/>
</dbReference>
<evidence type="ECO:0000259" key="14">
    <source>
        <dbReference type="SMART" id="SM00998"/>
    </source>
</evidence>
<dbReference type="SMART" id="SM00998">
    <property type="entry name" value="ADSL_C"/>
    <property type="match status" value="1"/>
</dbReference>
<evidence type="ECO:0000256" key="6">
    <source>
        <dbReference type="ARBA" id="ARBA00022605"/>
    </source>
</evidence>
<dbReference type="CDD" id="cd01360">
    <property type="entry name" value="Adenylsuccinate_lyase_1"/>
    <property type="match status" value="1"/>
</dbReference>
<evidence type="ECO:0000256" key="8">
    <source>
        <dbReference type="ARBA" id="ARBA00023239"/>
    </source>
</evidence>
<evidence type="ECO:0000256" key="13">
    <source>
        <dbReference type="RuleBase" id="RU361172"/>
    </source>
</evidence>
<evidence type="ECO:0000256" key="10">
    <source>
        <dbReference type="ARBA" id="ARBA00030717"/>
    </source>
</evidence>
<dbReference type="GO" id="GO:0044208">
    <property type="term" value="P:'de novo' AMP biosynthetic process"/>
    <property type="evidence" value="ECO:0007669"/>
    <property type="project" value="UniProtKB-UniPathway"/>
</dbReference>
<dbReference type="AlphaFoldDB" id="A0A2T2X1C7"/>
<evidence type="ECO:0000256" key="3">
    <source>
        <dbReference type="ARBA" id="ARBA00008273"/>
    </source>
</evidence>
<comment type="pathway">
    <text evidence="1 13">Purine metabolism; IMP biosynthesis via de novo pathway; 5-amino-1-(5-phospho-D-ribosyl)imidazole-4-carboxamide from 5-amino-1-(5-phospho-D-ribosyl)imidazole-4-carboxylate: step 2/2.</text>
</comment>
<comment type="catalytic activity">
    <reaction evidence="9">
        <text>(2S)-2-[5-amino-1-(5-phospho-beta-D-ribosyl)imidazole-4-carboxamido]succinate = 5-amino-1-(5-phospho-beta-D-ribosyl)imidazole-4-carboxamide + fumarate</text>
        <dbReference type="Rhea" id="RHEA:23920"/>
        <dbReference type="ChEBI" id="CHEBI:29806"/>
        <dbReference type="ChEBI" id="CHEBI:58443"/>
        <dbReference type="ChEBI" id="CHEBI:58475"/>
        <dbReference type="EC" id="4.3.2.2"/>
    </reaction>
    <physiologicalReaction direction="left-to-right" evidence="9">
        <dbReference type="Rhea" id="RHEA:23921"/>
    </physiologicalReaction>
</comment>
<dbReference type="UniPathway" id="UPA00075">
    <property type="reaction ID" value="UER00336"/>
</dbReference>
<dbReference type="FunFam" id="1.20.200.10:FF:000008">
    <property type="entry name" value="Adenylosuccinate lyase"/>
    <property type="match status" value="1"/>
</dbReference>
<organism evidence="15 16">
    <name type="scientific">Sulfobacillus benefaciens</name>
    <dbReference type="NCBI Taxonomy" id="453960"/>
    <lineage>
        <taxon>Bacteria</taxon>
        <taxon>Bacillati</taxon>
        <taxon>Bacillota</taxon>
        <taxon>Clostridia</taxon>
        <taxon>Eubacteriales</taxon>
        <taxon>Clostridiales Family XVII. Incertae Sedis</taxon>
        <taxon>Sulfobacillus</taxon>
    </lineage>
</organism>
<evidence type="ECO:0000256" key="7">
    <source>
        <dbReference type="ARBA" id="ARBA00022755"/>
    </source>
</evidence>
<evidence type="ECO:0000256" key="11">
    <source>
        <dbReference type="ARBA" id="ARBA00049115"/>
    </source>
</evidence>
<dbReference type="PRINTS" id="PR00149">
    <property type="entry name" value="FUMRATELYASE"/>
</dbReference>
<evidence type="ECO:0000256" key="1">
    <source>
        <dbReference type="ARBA" id="ARBA00004706"/>
    </source>
</evidence>
<dbReference type="Gene3D" id="1.10.40.30">
    <property type="entry name" value="Fumarase/aspartase (C-terminal domain)"/>
    <property type="match status" value="1"/>
</dbReference>
<comment type="catalytic activity">
    <reaction evidence="11">
        <text>N(6)-(1,2-dicarboxyethyl)-AMP = fumarate + AMP</text>
        <dbReference type="Rhea" id="RHEA:16853"/>
        <dbReference type="ChEBI" id="CHEBI:29806"/>
        <dbReference type="ChEBI" id="CHEBI:57567"/>
        <dbReference type="ChEBI" id="CHEBI:456215"/>
        <dbReference type="EC" id="4.3.2.2"/>
    </reaction>
    <physiologicalReaction direction="left-to-right" evidence="11">
        <dbReference type="Rhea" id="RHEA:16854"/>
    </physiologicalReaction>
</comment>
<dbReference type="NCBIfam" id="TIGR00928">
    <property type="entry name" value="purB"/>
    <property type="match status" value="1"/>
</dbReference>
<dbReference type="InterPro" id="IPR004769">
    <property type="entry name" value="Pur_lyase"/>
</dbReference>
<proteinExistence type="inferred from homology"/>
<dbReference type="GO" id="GO:0008652">
    <property type="term" value="P:amino acid biosynthetic process"/>
    <property type="evidence" value="ECO:0007669"/>
    <property type="project" value="UniProtKB-KW"/>
</dbReference>
<dbReference type="GO" id="GO:0004018">
    <property type="term" value="F:N6-(1,2-dicarboxyethyl)AMP AMP-lyase (fumarate-forming) activity"/>
    <property type="evidence" value="ECO:0007669"/>
    <property type="project" value="UniProtKB-UniRule"/>
</dbReference>
<dbReference type="UniPathway" id="UPA00074">
    <property type="reaction ID" value="UER00132"/>
</dbReference>
<gene>
    <name evidence="15" type="ORF">C7B43_09985</name>
</gene>
<protein>
    <recommendedName>
        <fullName evidence="5 12">Adenylosuccinate lyase</fullName>
        <shortName evidence="13">ASL</shortName>
        <ecNumber evidence="4 12">4.3.2.2</ecNumber>
    </recommendedName>
    <alternativeName>
        <fullName evidence="10 13">Adenylosuccinase</fullName>
    </alternativeName>
</protein>
<evidence type="ECO:0000256" key="12">
    <source>
        <dbReference type="NCBIfam" id="TIGR00928"/>
    </source>
</evidence>
<dbReference type="InterPro" id="IPR008948">
    <property type="entry name" value="L-Aspartase-like"/>
</dbReference>
<comment type="caution">
    <text evidence="15">The sequence shown here is derived from an EMBL/GenBank/DDBJ whole genome shotgun (WGS) entry which is preliminary data.</text>
</comment>
<dbReference type="InterPro" id="IPR019468">
    <property type="entry name" value="AdenyloSucc_lyase_C"/>
</dbReference>
<name>A0A2T2X1C7_9FIRM</name>
<dbReference type="SUPFAM" id="SSF48557">
    <property type="entry name" value="L-aspartase-like"/>
    <property type="match status" value="1"/>
</dbReference>
<dbReference type="Pfam" id="PF10397">
    <property type="entry name" value="ADSL_C"/>
    <property type="match status" value="1"/>
</dbReference>
<evidence type="ECO:0000256" key="9">
    <source>
        <dbReference type="ARBA" id="ARBA00024477"/>
    </source>
</evidence>
<feature type="domain" description="Adenylosuccinate lyase C-terminal" evidence="14">
    <location>
        <begin position="349"/>
        <end position="430"/>
    </location>
</feature>
<evidence type="ECO:0000313" key="15">
    <source>
        <dbReference type="EMBL" id="PSR28303.1"/>
    </source>
</evidence>
<keyword evidence="8 13" id="KW-0456">Lyase</keyword>
<dbReference type="InterPro" id="IPR024083">
    <property type="entry name" value="Fumarase/histidase_N"/>
</dbReference>
<keyword evidence="7 13" id="KW-0658">Purine biosynthesis</keyword>
<dbReference type="InterPro" id="IPR000362">
    <property type="entry name" value="Fumarate_lyase_fam"/>
</dbReference>
<reference evidence="15 16" key="1">
    <citation type="journal article" date="2014" name="BMC Genomics">
        <title>Comparison of environmental and isolate Sulfobacillus genomes reveals diverse carbon, sulfur, nitrogen, and hydrogen metabolisms.</title>
        <authorList>
            <person name="Justice N.B."/>
            <person name="Norman A."/>
            <person name="Brown C.T."/>
            <person name="Singh A."/>
            <person name="Thomas B.C."/>
            <person name="Banfield J.F."/>
        </authorList>
    </citation>
    <scope>NUCLEOTIDE SEQUENCE [LARGE SCALE GENOMIC DNA]</scope>
    <source>
        <strain evidence="15">AMDSBA1</strain>
    </source>
</reference>
<comment type="pathway">
    <text evidence="2 13">Purine metabolism; AMP biosynthesis via de novo pathway; AMP from IMP: step 2/2.</text>
</comment>
<dbReference type="Proteomes" id="UP000242699">
    <property type="component" value="Unassembled WGS sequence"/>
</dbReference>
<dbReference type="EMBL" id="PXYT01000020">
    <property type="protein sequence ID" value="PSR28303.1"/>
    <property type="molecule type" value="Genomic_DNA"/>
</dbReference>
<evidence type="ECO:0000256" key="5">
    <source>
        <dbReference type="ARBA" id="ARBA00017058"/>
    </source>
</evidence>
<dbReference type="Gene3D" id="1.10.275.10">
    <property type="entry name" value="Fumarase/aspartase (N-terminal domain)"/>
    <property type="match status" value="1"/>
</dbReference>
<dbReference type="GO" id="GO:0006189">
    <property type="term" value="P:'de novo' IMP biosynthetic process"/>
    <property type="evidence" value="ECO:0007669"/>
    <property type="project" value="UniProtKB-UniPathway"/>
</dbReference>